<dbReference type="Gene3D" id="2.160.20.80">
    <property type="entry name" value="E3 ubiquitin-protein ligase SopA"/>
    <property type="match status" value="1"/>
</dbReference>
<dbReference type="EMBL" id="MTLA01000098">
    <property type="protein sequence ID" value="OOP68593.1"/>
    <property type="molecule type" value="Genomic_DNA"/>
</dbReference>
<dbReference type="PANTHER" id="PTHR14136">
    <property type="entry name" value="BTB_POZ DOMAIN-CONTAINING PROTEIN KCTD9"/>
    <property type="match status" value="1"/>
</dbReference>
<dbReference type="AlphaFoldDB" id="A0A8E2IBW9"/>
<dbReference type="SUPFAM" id="SSF141571">
    <property type="entry name" value="Pentapeptide repeat-like"/>
    <property type="match status" value="1"/>
</dbReference>
<keyword evidence="2" id="KW-1185">Reference proteome</keyword>
<dbReference type="InterPro" id="IPR001646">
    <property type="entry name" value="5peptide_repeat"/>
</dbReference>
<reference evidence="1 2" key="1">
    <citation type="submission" date="2017-01" db="EMBL/GenBank/DDBJ databases">
        <title>Draft genome sequence of Bacillus oleronius.</title>
        <authorList>
            <person name="Allam M."/>
        </authorList>
    </citation>
    <scope>NUCLEOTIDE SEQUENCE [LARGE SCALE GENOMIC DNA]</scope>
    <source>
        <strain evidence="1 2">DSM 9356</strain>
    </source>
</reference>
<protein>
    <submittedName>
        <fullName evidence="1">Oxetanocin A resistance protein</fullName>
    </submittedName>
</protein>
<gene>
    <name evidence="1" type="ORF">BWZ43_09615</name>
</gene>
<dbReference type="Proteomes" id="UP000189761">
    <property type="component" value="Unassembled WGS sequence"/>
</dbReference>
<dbReference type="Pfam" id="PF00805">
    <property type="entry name" value="Pentapeptide"/>
    <property type="match status" value="1"/>
</dbReference>
<accession>A0A8E2IBW9</accession>
<evidence type="ECO:0000313" key="1">
    <source>
        <dbReference type="EMBL" id="OOP68593.1"/>
    </source>
</evidence>
<dbReference type="RefSeq" id="WP_078110060.1">
    <property type="nucleotide sequence ID" value="NZ_CP065424.1"/>
</dbReference>
<evidence type="ECO:0000313" key="2">
    <source>
        <dbReference type="Proteomes" id="UP000189761"/>
    </source>
</evidence>
<proteinExistence type="predicted"/>
<dbReference type="PANTHER" id="PTHR14136:SF17">
    <property type="entry name" value="BTB_POZ DOMAIN-CONTAINING PROTEIN KCTD9"/>
    <property type="match status" value="1"/>
</dbReference>
<comment type="caution">
    <text evidence="1">The sequence shown here is derived from an EMBL/GenBank/DDBJ whole genome shotgun (WGS) entry which is preliminary data.</text>
</comment>
<sequence>MSNQQDSSEDFTYAHLRADCGNCFGLCCVALPFAATTDFAIDKEGGKPCPNLQNDFRCQIHRDLRQKGFRGCTVFDCLGAGQKVSQVTFKGNDWRESQETARQMFRVFPIVQQLHEMLWYLTQALSLEVTKSIHNDLRKAMEETEILSELDPDSLIGIDIPLHREKINRLLLRTSDLVREGSEFNSKTSRKHQKLLGKRMDLIGSNLKGADLKGANLRGAFLIAADLREADLRMTDMIGADLRDADLRGADLTGSIFLTQVQINAAKGNSRTKLPKSLIRPGHWSSEDY</sequence>
<organism evidence="1 2">
    <name type="scientific">Heyndrickxia oleronia</name>
    <dbReference type="NCBI Taxonomy" id="38875"/>
    <lineage>
        <taxon>Bacteria</taxon>
        <taxon>Bacillati</taxon>
        <taxon>Bacillota</taxon>
        <taxon>Bacilli</taxon>
        <taxon>Bacillales</taxon>
        <taxon>Bacillaceae</taxon>
        <taxon>Heyndrickxia</taxon>
    </lineage>
</organism>
<dbReference type="InterPro" id="IPR051082">
    <property type="entry name" value="Pentapeptide-BTB/POZ_domain"/>
</dbReference>
<name>A0A8E2IBW9_9BACI</name>